<dbReference type="Proteomes" id="UP000013827">
    <property type="component" value="Unassembled WGS sequence"/>
</dbReference>
<name>A0A0D3IFP9_EMIH1</name>
<dbReference type="HOGENOM" id="CLU_749245_0_0_1"/>
<dbReference type="InterPro" id="IPR050859">
    <property type="entry name" value="Class-I_PLP-dep_aminotransf"/>
</dbReference>
<dbReference type="eggNOG" id="KOG0634">
    <property type="taxonomic scope" value="Eukaryota"/>
</dbReference>
<accession>A0A0D3IFP9</accession>
<dbReference type="PANTHER" id="PTHR42790:SF19">
    <property type="entry name" value="KYNURENINE_ALPHA-AMINOADIPATE AMINOTRANSFERASE, MITOCHONDRIAL"/>
    <property type="match status" value="1"/>
</dbReference>
<proteinExistence type="predicted"/>
<reference evidence="7" key="2">
    <citation type="submission" date="2024-10" db="UniProtKB">
        <authorList>
            <consortium name="EnsemblProtists"/>
        </authorList>
    </citation>
    <scope>IDENTIFICATION</scope>
</reference>
<dbReference type="AlphaFoldDB" id="A0A0D3IFP9"/>
<comment type="cofactor">
    <cofactor evidence="1">
        <name>pyridoxal 5'-phosphate</name>
        <dbReference type="ChEBI" id="CHEBI:597326"/>
    </cofactor>
</comment>
<sequence>MPLAGRPCQAACATARAPAAAQARQDGADGRRHAAPLHLPRPGIPARARRRRRRPHRRATARRQGAAVHARCDSGRGHRRLPAAPRVGARTHRRAARAALPGVGVLRVHRQRRRLPARVGGAARSRRRWAWRRLGVRPPKALFTIPSFHNPTTASASLAALRAVYAACAAHGVVIIEDDPYRMLAFGGEDPLAAEDAGAALPGTERAGLPPSFLSVDTDGRVVRCDTFSKWVSPGLRCGFVTAPRPLIVKLAQGAGPSLGVSSPVQVFLVEMLRRWGPAGLHRHAAYRRRCAVALTAAAEHLSGLARWEAPRGGTLLGAGCMFLWLELLGVRSSADLLDEMTRERVCVVPGAFFSAHETPPDTPFVRVSF</sequence>
<dbReference type="SUPFAM" id="SSF53383">
    <property type="entry name" value="PLP-dependent transferases"/>
    <property type="match status" value="1"/>
</dbReference>
<dbReference type="InterPro" id="IPR015424">
    <property type="entry name" value="PyrdxlP-dep_Trfase"/>
</dbReference>
<evidence type="ECO:0000313" key="8">
    <source>
        <dbReference type="Proteomes" id="UP000013827"/>
    </source>
</evidence>
<protein>
    <recommendedName>
        <fullName evidence="6">Aminotransferase class I/classII large domain-containing protein</fullName>
    </recommendedName>
</protein>
<keyword evidence="3" id="KW-0808">Transferase</keyword>
<dbReference type="EnsemblProtists" id="EOD10084">
    <property type="protein sequence ID" value="EOD10084"/>
    <property type="gene ID" value="EMIHUDRAFT_452800"/>
</dbReference>
<dbReference type="InterPro" id="IPR004839">
    <property type="entry name" value="Aminotransferase_I/II_large"/>
</dbReference>
<dbReference type="Gene3D" id="3.40.640.10">
    <property type="entry name" value="Type I PLP-dependent aspartate aminotransferase-like (Major domain)"/>
    <property type="match status" value="1"/>
</dbReference>
<dbReference type="GeneID" id="17256183"/>
<evidence type="ECO:0000256" key="1">
    <source>
        <dbReference type="ARBA" id="ARBA00001933"/>
    </source>
</evidence>
<dbReference type="Pfam" id="PF00155">
    <property type="entry name" value="Aminotran_1_2"/>
    <property type="match status" value="1"/>
</dbReference>
<keyword evidence="4" id="KW-0663">Pyridoxal phosphate</keyword>
<feature type="domain" description="Aminotransferase class I/classII large" evidence="6">
    <location>
        <begin position="142"/>
        <end position="370"/>
    </location>
</feature>
<dbReference type="KEGG" id="ehx:EMIHUDRAFT_452800"/>
<dbReference type="STRING" id="2903.R1DN35"/>
<organism evidence="7 8">
    <name type="scientific">Emiliania huxleyi (strain CCMP1516)</name>
    <dbReference type="NCBI Taxonomy" id="280463"/>
    <lineage>
        <taxon>Eukaryota</taxon>
        <taxon>Haptista</taxon>
        <taxon>Haptophyta</taxon>
        <taxon>Prymnesiophyceae</taxon>
        <taxon>Isochrysidales</taxon>
        <taxon>Noelaerhabdaceae</taxon>
        <taxon>Emiliania</taxon>
    </lineage>
</organism>
<dbReference type="CDD" id="cd00609">
    <property type="entry name" value="AAT_like"/>
    <property type="match status" value="1"/>
</dbReference>
<feature type="region of interest" description="Disordered" evidence="5">
    <location>
        <begin position="22"/>
        <end position="91"/>
    </location>
</feature>
<feature type="compositionally biased region" description="Basic residues" evidence="5">
    <location>
        <begin position="47"/>
        <end position="61"/>
    </location>
</feature>
<keyword evidence="8" id="KW-1185">Reference proteome</keyword>
<reference evidence="8" key="1">
    <citation type="journal article" date="2013" name="Nature">
        <title>Pan genome of the phytoplankton Emiliania underpins its global distribution.</title>
        <authorList>
            <person name="Read B.A."/>
            <person name="Kegel J."/>
            <person name="Klute M.J."/>
            <person name="Kuo A."/>
            <person name="Lefebvre S.C."/>
            <person name="Maumus F."/>
            <person name="Mayer C."/>
            <person name="Miller J."/>
            <person name="Monier A."/>
            <person name="Salamov A."/>
            <person name="Young J."/>
            <person name="Aguilar M."/>
            <person name="Claverie J.M."/>
            <person name="Frickenhaus S."/>
            <person name="Gonzalez K."/>
            <person name="Herman E.K."/>
            <person name="Lin Y.C."/>
            <person name="Napier J."/>
            <person name="Ogata H."/>
            <person name="Sarno A.F."/>
            <person name="Shmutz J."/>
            <person name="Schroeder D."/>
            <person name="de Vargas C."/>
            <person name="Verret F."/>
            <person name="von Dassow P."/>
            <person name="Valentin K."/>
            <person name="Van de Peer Y."/>
            <person name="Wheeler G."/>
            <person name="Dacks J.B."/>
            <person name="Delwiche C.F."/>
            <person name="Dyhrman S.T."/>
            <person name="Glockner G."/>
            <person name="John U."/>
            <person name="Richards T."/>
            <person name="Worden A.Z."/>
            <person name="Zhang X."/>
            <person name="Grigoriev I.V."/>
            <person name="Allen A.E."/>
            <person name="Bidle K."/>
            <person name="Borodovsky M."/>
            <person name="Bowler C."/>
            <person name="Brownlee C."/>
            <person name="Cock J.M."/>
            <person name="Elias M."/>
            <person name="Gladyshev V.N."/>
            <person name="Groth M."/>
            <person name="Guda C."/>
            <person name="Hadaegh A."/>
            <person name="Iglesias-Rodriguez M.D."/>
            <person name="Jenkins J."/>
            <person name="Jones B.M."/>
            <person name="Lawson T."/>
            <person name="Leese F."/>
            <person name="Lindquist E."/>
            <person name="Lobanov A."/>
            <person name="Lomsadze A."/>
            <person name="Malik S.B."/>
            <person name="Marsh M.E."/>
            <person name="Mackinder L."/>
            <person name="Mock T."/>
            <person name="Mueller-Roeber B."/>
            <person name="Pagarete A."/>
            <person name="Parker M."/>
            <person name="Probert I."/>
            <person name="Quesneville H."/>
            <person name="Raines C."/>
            <person name="Rensing S.A."/>
            <person name="Riano-Pachon D.M."/>
            <person name="Richier S."/>
            <person name="Rokitta S."/>
            <person name="Shiraiwa Y."/>
            <person name="Soanes D.M."/>
            <person name="van der Giezen M."/>
            <person name="Wahlund T.M."/>
            <person name="Williams B."/>
            <person name="Wilson W."/>
            <person name="Wolfe G."/>
            <person name="Wurch L.L."/>
        </authorList>
    </citation>
    <scope>NUCLEOTIDE SEQUENCE</scope>
</reference>
<dbReference type="GO" id="GO:0008483">
    <property type="term" value="F:transaminase activity"/>
    <property type="evidence" value="ECO:0007669"/>
    <property type="project" value="UniProtKB-KW"/>
</dbReference>
<dbReference type="GO" id="GO:0030170">
    <property type="term" value="F:pyridoxal phosphate binding"/>
    <property type="evidence" value="ECO:0007669"/>
    <property type="project" value="InterPro"/>
</dbReference>
<dbReference type="InterPro" id="IPR015421">
    <property type="entry name" value="PyrdxlP-dep_Trfase_major"/>
</dbReference>
<dbReference type="PANTHER" id="PTHR42790">
    <property type="entry name" value="AMINOTRANSFERASE"/>
    <property type="match status" value="1"/>
</dbReference>
<keyword evidence="2" id="KW-0032">Aminotransferase</keyword>
<dbReference type="PaxDb" id="2903-EOD10084"/>
<evidence type="ECO:0000259" key="6">
    <source>
        <dbReference type="Pfam" id="PF00155"/>
    </source>
</evidence>
<evidence type="ECO:0000256" key="2">
    <source>
        <dbReference type="ARBA" id="ARBA00022576"/>
    </source>
</evidence>
<evidence type="ECO:0000256" key="5">
    <source>
        <dbReference type="SAM" id="MobiDB-lite"/>
    </source>
</evidence>
<dbReference type="RefSeq" id="XP_005762513.1">
    <property type="nucleotide sequence ID" value="XM_005762456.1"/>
</dbReference>
<evidence type="ECO:0000313" key="7">
    <source>
        <dbReference type="EnsemblProtists" id="EOD10084"/>
    </source>
</evidence>
<evidence type="ECO:0000256" key="4">
    <source>
        <dbReference type="ARBA" id="ARBA00022898"/>
    </source>
</evidence>
<evidence type="ECO:0000256" key="3">
    <source>
        <dbReference type="ARBA" id="ARBA00022679"/>
    </source>
</evidence>
<dbReference type="GO" id="GO:1901605">
    <property type="term" value="P:alpha-amino acid metabolic process"/>
    <property type="evidence" value="ECO:0007669"/>
    <property type="project" value="TreeGrafter"/>
</dbReference>